<organism evidence="2 3">
    <name type="scientific">Alkalihalobacterium chitinilyticum</name>
    <dbReference type="NCBI Taxonomy" id="2980103"/>
    <lineage>
        <taxon>Bacteria</taxon>
        <taxon>Bacillati</taxon>
        <taxon>Bacillota</taxon>
        <taxon>Bacilli</taxon>
        <taxon>Bacillales</taxon>
        <taxon>Bacillaceae</taxon>
        <taxon>Alkalihalobacterium</taxon>
    </lineage>
</organism>
<sequence>MTTINGNFQHPQSLQKTYNKQKSTEAKGFKDYLELESTNTVNNLEDYNYSASIQDGLQIEKGQRDSNIQLPPDSAPEGLKKAFEKLSNIEKGRIILDIATKVRISNGFLTNNGTFNSSGNFKSELIDFFNQEDFSYVQFTDELIENWEKSKSYNTFESYQSRMNTYEKFKNALIENGVN</sequence>
<dbReference type="Proteomes" id="UP001148125">
    <property type="component" value="Unassembled WGS sequence"/>
</dbReference>
<dbReference type="EMBL" id="JAOTPO010000010">
    <property type="protein sequence ID" value="MDE5414563.1"/>
    <property type="molecule type" value="Genomic_DNA"/>
</dbReference>
<evidence type="ECO:0000313" key="3">
    <source>
        <dbReference type="Proteomes" id="UP001148125"/>
    </source>
</evidence>
<protein>
    <recommendedName>
        <fullName evidence="4">DUF4885 domain-containing protein</fullName>
    </recommendedName>
</protein>
<evidence type="ECO:0000256" key="1">
    <source>
        <dbReference type="SAM" id="MobiDB-lite"/>
    </source>
</evidence>
<reference evidence="2" key="1">
    <citation type="submission" date="2024-05" db="EMBL/GenBank/DDBJ databases">
        <title>Alkalihalobacillus sp. strain MEB203 novel alkaliphilic bacterium from Lonar Lake, India.</title>
        <authorList>
            <person name="Joshi A."/>
            <person name="Thite S."/>
            <person name="Mengade P."/>
        </authorList>
    </citation>
    <scope>NUCLEOTIDE SEQUENCE</scope>
    <source>
        <strain evidence="2">MEB 203</strain>
    </source>
</reference>
<proteinExistence type="predicted"/>
<feature type="region of interest" description="Disordered" evidence="1">
    <location>
        <begin position="1"/>
        <end position="21"/>
    </location>
</feature>
<evidence type="ECO:0008006" key="4">
    <source>
        <dbReference type="Google" id="ProtNLM"/>
    </source>
</evidence>
<dbReference type="RefSeq" id="WP_275119182.1">
    <property type="nucleotide sequence ID" value="NZ_JAOTPO010000010.1"/>
</dbReference>
<gene>
    <name evidence="2" type="ORF">N7Z68_14385</name>
</gene>
<comment type="caution">
    <text evidence="2">The sequence shown here is derived from an EMBL/GenBank/DDBJ whole genome shotgun (WGS) entry which is preliminary data.</text>
</comment>
<keyword evidence="3" id="KW-1185">Reference proteome</keyword>
<name>A0ABT5VGH2_9BACI</name>
<accession>A0ABT5VGH2</accession>
<evidence type="ECO:0000313" key="2">
    <source>
        <dbReference type="EMBL" id="MDE5414563.1"/>
    </source>
</evidence>